<dbReference type="EMBL" id="CAJNRD030001117">
    <property type="protein sequence ID" value="CAG5079634.1"/>
    <property type="molecule type" value="Genomic_DNA"/>
</dbReference>
<sequence length="76" mass="9220">MLQPMHHSKRRYWEIGLAAPSLEFKANDGPRKEGRDEECDMCLIFLLPRFRLAACGHIYYKEYFWNFLRLKSDDFF</sequence>
<dbReference type="Proteomes" id="UP000786811">
    <property type="component" value="Unassembled WGS sequence"/>
</dbReference>
<gene>
    <name evidence="1" type="ORF">HICCMSTLAB_LOCUS3060</name>
</gene>
<comment type="caution">
    <text evidence="1">The sequence shown here is derived from an EMBL/GenBank/DDBJ whole genome shotgun (WGS) entry which is preliminary data.</text>
</comment>
<reference evidence="1" key="1">
    <citation type="submission" date="2021-04" db="EMBL/GenBank/DDBJ databases">
        <authorList>
            <person name="Chebbi M.A.C M."/>
        </authorList>
    </citation>
    <scope>NUCLEOTIDE SEQUENCE</scope>
</reference>
<keyword evidence="2" id="KW-1185">Reference proteome</keyword>
<dbReference type="AlphaFoldDB" id="A0A8J2MC88"/>
<accession>A0A8J2MC88</accession>
<evidence type="ECO:0000313" key="2">
    <source>
        <dbReference type="Proteomes" id="UP000786811"/>
    </source>
</evidence>
<protein>
    <submittedName>
        <fullName evidence="1">Uncharacterized protein</fullName>
    </submittedName>
</protein>
<proteinExistence type="predicted"/>
<organism evidence="1 2">
    <name type="scientific">Cotesia congregata</name>
    <name type="common">Parasitoid wasp</name>
    <name type="synonym">Apanteles congregatus</name>
    <dbReference type="NCBI Taxonomy" id="51543"/>
    <lineage>
        <taxon>Eukaryota</taxon>
        <taxon>Metazoa</taxon>
        <taxon>Ecdysozoa</taxon>
        <taxon>Arthropoda</taxon>
        <taxon>Hexapoda</taxon>
        <taxon>Insecta</taxon>
        <taxon>Pterygota</taxon>
        <taxon>Neoptera</taxon>
        <taxon>Endopterygota</taxon>
        <taxon>Hymenoptera</taxon>
        <taxon>Apocrita</taxon>
        <taxon>Ichneumonoidea</taxon>
        <taxon>Braconidae</taxon>
        <taxon>Microgastrinae</taxon>
        <taxon>Cotesia</taxon>
    </lineage>
</organism>
<evidence type="ECO:0000313" key="1">
    <source>
        <dbReference type="EMBL" id="CAG5079634.1"/>
    </source>
</evidence>
<name>A0A8J2MC88_COTCN</name>